<dbReference type="Gene3D" id="3.40.630.10">
    <property type="entry name" value="Zn peptidases"/>
    <property type="match status" value="1"/>
</dbReference>
<dbReference type="Pfam" id="PF05450">
    <property type="entry name" value="Nicastrin"/>
    <property type="match status" value="1"/>
</dbReference>
<evidence type="ECO:0000256" key="10">
    <source>
        <dbReference type="SAM" id="Phobius"/>
    </source>
</evidence>
<name>A0A7S1FU48_9STRA</name>
<evidence type="ECO:0000256" key="1">
    <source>
        <dbReference type="ARBA" id="ARBA00004479"/>
    </source>
</evidence>
<keyword evidence="9" id="KW-0325">Glycoprotein</keyword>
<dbReference type="Pfam" id="PF18266">
    <property type="entry name" value="Ncstrn_small"/>
    <property type="match status" value="1"/>
</dbReference>
<dbReference type="SUPFAM" id="SSF53187">
    <property type="entry name" value="Zn-dependent exopeptidases"/>
    <property type="match status" value="1"/>
</dbReference>
<evidence type="ECO:0000256" key="9">
    <source>
        <dbReference type="ARBA" id="ARBA00023180"/>
    </source>
</evidence>
<sequence length="794" mass="84837">MSPWHGANCALSILLSFLCFLPALVPALDITLDEPFQSSLASLPHSPCTALFTRNGRFGCGAPSRDPLEGVLLSWAGMEKGEGPINSSTSSDATQNGPIKFVAVFPDGTMDANAVEILTGTYGGEGGDGKVKLVGILVVNATAPQGMTISDYTSPTAASPQGENTPAADLTYDPEYEWNSAGDGLSYLNLGKTPGAFVADADVASYVLSTAQEQASSLSKNFAKTASSPLVSAKMMYYMGPEDATTESCLSWKDKYDDELSPKCLPLGGNSIWAIAGTRADPSAANKNKRSVVMIASNLDGPSMFHDTTPAANAAAGNILTAIMAAKAIGSFTDDILDSFKRQIAFGFFQGEKYGYIGSRSFLSDAYFPGLDCKKEVTQDDSMAYDAGRATCMHPLRPTLGFRELGEMYGMLSVDQIAVPETADTLYVHDDGTTIAANVLKQLSFGDVQVVNEGNEDVPPSPTSSLMKMSGGTLGGAVLAGYSEAFSDPYYGTYKDSASLRDIDLDSIAAAATIAARAAVSMAYYDADDDDNDLDNAVAFAQNNVAKISSDDEVLLLMANCLFYDGKCKFLEQYESVEDENDKARVGQSLSQYEHLGTPPSFFAGVYSFMYGQPYIASKGGYYGSLLETDLKNEDWRVTAHPSVLETSILGLLNDMLGRGSKGHKNITCSSTKQCQNQSICSGSDGDYAVCAGGKICVCSRARFHPALDPAFVPLEGELPGMFEMQYNETYDDGSSPAYTEPFWSADVGISIFRTSAVVEQAALWVTISGLFFCTLNIWVSWWLKGQLEKLSLI</sequence>
<protein>
    <recommendedName>
        <fullName evidence="3">Nicastrin</fullName>
    </recommendedName>
</protein>
<dbReference type="GO" id="GO:0016485">
    <property type="term" value="P:protein processing"/>
    <property type="evidence" value="ECO:0007669"/>
    <property type="project" value="InterPro"/>
</dbReference>
<evidence type="ECO:0000313" key="13">
    <source>
        <dbReference type="EMBL" id="CAD8887860.1"/>
    </source>
</evidence>
<organism evidence="13">
    <name type="scientific">Corethron hystrix</name>
    <dbReference type="NCBI Taxonomy" id="216773"/>
    <lineage>
        <taxon>Eukaryota</taxon>
        <taxon>Sar</taxon>
        <taxon>Stramenopiles</taxon>
        <taxon>Ochrophyta</taxon>
        <taxon>Bacillariophyta</taxon>
        <taxon>Coscinodiscophyceae</taxon>
        <taxon>Corethrophycidae</taxon>
        <taxon>Corethrales</taxon>
        <taxon>Corethraceae</taxon>
        <taxon>Corethron</taxon>
    </lineage>
</organism>
<evidence type="ECO:0000256" key="11">
    <source>
        <dbReference type="SAM" id="SignalP"/>
    </source>
</evidence>
<proteinExistence type="inferred from homology"/>
<dbReference type="InterPro" id="IPR008710">
    <property type="entry name" value="Nicastrin"/>
</dbReference>
<dbReference type="GO" id="GO:0007219">
    <property type="term" value="P:Notch signaling pathway"/>
    <property type="evidence" value="ECO:0007669"/>
    <property type="project" value="UniProtKB-KW"/>
</dbReference>
<feature type="transmembrane region" description="Helical" evidence="10">
    <location>
        <begin position="762"/>
        <end position="784"/>
    </location>
</feature>
<evidence type="ECO:0000256" key="7">
    <source>
        <dbReference type="ARBA" id="ARBA00022989"/>
    </source>
</evidence>
<reference evidence="13" key="1">
    <citation type="submission" date="2021-01" db="EMBL/GenBank/DDBJ databases">
        <authorList>
            <person name="Corre E."/>
            <person name="Pelletier E."/>
            <person name="Niang G."/>
            <person name="Scheremetjew M."/>
            <person name="Finn R."/>
            <person name="Kale V."/>
            <person name="Holt S."/>
            <person name="Cochrane G."/>
            <person name="Meng A."/>
            <person name="Brown T."/>
            <person name="Cohen L."/>
        </authorList>
    </citation>
    <scope>NUCLEOTIDE SEQUENCE</scope>
    <source>
        <strain evidence="13">308</strain>
    </source>
</reference>
<accession>A0A7S1FU48</accession>
<comment type="subcellular location">
    <subcellularLocation>
        <location evidence="1">Membrane</location>
        <topology evidence="1">Single-pass type I membrane protein</topology>
    </subcellularLocation>
</comment>
<feature type="domain" description="Nicastrin small lobe" evidence="12">
    <location>
        <begin position="47"/>
        <end position="239"/>
    </location>
</feature>
<evidence type="ECO:0000256" key="5">
    <source>
        <dbReference type="ARBA" id="ARBA00022729"/>
    </source>
</evidence>
<comment type="similarity">
    <text evidence="2">Belongs to the nicastrin family.</text>
</comment>
<evidence type="ECO:0000256" key="6">
    <source>
        <dbReference type="ARBA" id="ARBA00022976"/>
    </source>
</evidence>
<feature type="signal peptide" evidence="11">
    <location>
        <begin position="1"/>
        <end position="27"/>
    </location>
</feature>
<keyword evidence="6" id="KW-0914">Notch signaling pathway</keyword>
<dbReference type="AlphaFoldDB" id="A0A7S1FU48"/>
<evidence type="ECO:0000256" key="2">
    <source>
        <dbReference type="ARBA" id="ARBA00007717"/>
    </source>
</evidence>
<dbReference type="EMBL" id="HBFR01020918">
    <property type="protein sequence ID" value="CAD8887860.1"/>
    <property type="molecule type" value="Transcribed_RNA"/>
</dbReference>
<dbReference type="PANTHER" id="PTHR21092:SF0">
    <property type="entry name" value="NICASTRIN"/>
    <property type="match status" value="1"/>
</dbReference>
<dbReference type="GO" id="GO:0005886">
    <property type="term" value="C:plasma membrane"/>
    <property type="evidence" value="ECO:0007669"/>
    <property type="project" value="TreeGrafter"/>
</dbReference>
<evidence type="ECO:0000259" key="12">
    <source>
        <dbReference type="Pfam" id="PF18266"/>
    </source>
</evidence>
<feature type="chain" id="PRO_5030750168" description="Nicastrin" evidence="11">
    <location>
        <begin position="28"/>
        <end position="794"/>
    </location>
</feature>
<keyword evidence="7 10" id="KW-1133">Transmembrane helix</keyword>
<gene>
    <name evidence="13" type="ORF">CHYS00102_LOCUS15058</name>
</gene>
<keyword evidence="5 11" id="KW-0732">Signal</keyword>
<evidence type="ECO:0000256" key="4">
    <source>
        <dbReference type="ARBA" id="ARBA00022692"/>
    </source>
</evidence>
<evidence type="ECO:0000256" key="3">
    <source>
        <dbReference type="ARBA" id="ARBA00015303"/>
    </source>
</evidence>
<evidence type="ECO:0000256" key="8">
    <source>
        <dbReference type="ARBA" id="ARBA00023136"/>
    </source>
</evidence>
<keyword evidence="8 10" id="KW-0472">Membrane</keyword>
<dbReference type="InterPro" id="IPR041084">
    <property type="entry name" value="Ncstrn_small"/>
</dbReference>
<keyword evidence="4 10" id="KW-0812">Transmembrane</keyword>
<dbReference type="PANTHER" id="PTHR21092">
    <property type="entry name" value="NICASTRIN"/>
    <property type="match status" value="1"/>
</dbReference>